<dbReference type="Pfam" id="PF07651">
    <property type="entry name" value="ANTH"/>
    <property type="match status" value="1"/>
</dbReference>
<organism evidence="11 12">
    <name type="scientific">Kalanchoe fedtschenkoi</name>
    <name type="common">Lavender scallops</name>
    <name type="synonym">South American air plant</name>
    <dbReference type="NCBI Taxonomy" id="63787"/>
    <lineage>
        <taxon>Eukaryota</taxon>
        <taxon>Viridiplantae</taxon>
        <taxon>Streptophyta</taxon>
        <taxon>Embryophyta</taxon>
        <taxon>Tracheophyta</taxon>
        <taxon>Spermatophyta</taxon>
        <taxon>Magnoliopsida</taxon>
        <taxon>eudicotyledons</taxon>
        <taxon>Gunneridae</taxon>
        <taxon>Pentapetalae</taxon>
        <taxon>Saxifragales</taxon>
        <taxon>Crassulaceae</taxon>
        <taxon>Kalanchoe</taxon>
    </lineage>
</organism>
<dbReference type="Gene3D" id="1.20.58.150">
    <property type="entry name" value="ANTH domain"/>
    <property type="match status" value="1"/>
</dbReference>
<protein>
    <recommendedName>
        <fullName evidence="10">ENTH domain-containing protein</fullName>
    </recommendedName>
</protein>
<evidence type="ECO:0000256" key="3">
    <source>
        <dbReference type="ARBA" id="ARBA00004600"/>
    </source>
</evidence>
<dbReference type="InterPro" id="IPR045192">
    <property type="entry name" value="AP180-like"/>
</dbReference>
<dbReference type="Proteomes" id="UP000594263">
    <property type="component" value="Unplaced"/>
</dbReference>
<keyword evidence="8" id="KW-0968">Cytoplasmic vesicle</keyword>
<dbReference type="FunFam" id="1.25.40.90:FF:000019">
    <property type="entry name" value="Clathrin coat assembly protein"/>
    <property type="match status" value="1"/>
</dbReference>
<dbReference type="InterPro" id="IPR048050">
    <property type="entry name" value="ANTH_N_plant"/>
</dbReference>
<dbReference type="GO" id="GO:0030136">
    <property type="term" value="C:clathrin-coated vesicle"/>
    <property type="evidence" value="ECO:0007669"/>
    <property type="project" value="UniProtKB-SubCell"/>
</dbReference>
<evidence type="ECO:0000256" key="9">
    <source>
        <dbReference type="SAM" id="MobiDB-lite"/>
    </source>
</evidence>
<keyword evidence="6" id="KW-0472">Membrane</keyword>
<dbReference type="FunFam" id="1.20.58.150:FF:000005">
    <property type="entry name" value="putative clathrin assembly protein At2g25430"/>
    <property type="match status" value="1"/>
</dbReference>
<dbReference type="GO" id="GO:0006900">
    <property type="term" value="P:vesicle budding from membrane"/>
    <property type="evidence" value="ECO:0007669"/>
    <property type="project" value="TreeGrafter"/>
</dbReference>
<keyword evidence="5" id="KW-0333">Golgi apparatus</keyword>
<dbReference type="SMART" id="SM00273">
    <property type="entry name" value="ENTH"/>
    <property type="match status" value="1"/>
</dbReference>
<evidence type="ECO:0000256" key="5">
    <source>
        <dbReference type="ARBA" id="ARBA00023034"/>
    </source>
</evidence>
<dbReference type="PANTHER" id="PTHR22951">
    <property type="entry name" value="CLATHRIN ASSEMBLY PROTEIN"/>
    <property type="match status" value="1"/>
</dbReference>
<evidence type="ECO:0000256" key="8">
    <source>
        <dbReference type="ARBA" id="ARBA00023329"/>
    </source>
</evidence>
<keyword evidence="4" id="KW-0254">Endocytosis</keyword>
<dbReference type="InterPro" id="IPR011417">
    <property type="entry name" value="ANTH_dom"/>
</dbReference>
<evidence type="ECO:0000313" key="11">
    <source>
        <dbReference type="EnsemblPlants" id="Kaladp0048s0048.1.v1.1.CDS.1"/>
    </source>
</evidence>
<keyword evidence="12" id="KW-1185">Reference proteome</keyword>
<dbReference type="PANTHER" id="PTHR22951:SF12">
    <property type="entry name" value="OS05G0426100 PROTEIN"/>
    <property type="match status" value="1"/>
</dbReference>
<dbReference type="AlphaFoldDB" id="A0A7N0TWN8"/>
<dbReference type="OMA" id="FMELDIH"/>
<dbReference type="GO" id="GO:0000149">
    <property type="term" value="F:SNARE binding"/>
    <property type="evidence" value="ECO:0007669"/>
    <property type="project" value="TreeGrafter"/>
</dbReference>
<dbReference type="GO" id="GO:0048268">
    <property type="term" value="P:clathrin coat assembly"/>
    <property type="evidence" value="ECO:0007669"/>
    <property type="project" value="InterPro"/>
</dbReference>
<evidence type="ECO:0000256" key="6">
    <source>
        <dbReference type="ARBA" id="ARBA00023136"/>
    </source>
</evidence>
<dbReference type="GO" id="GO:0005794">
    <property type="term" value="C:Golgi apparatus"/>
    <property type="evidence" value="ECO:0007669"/>
    <property type="project" value="UniProtKB-SubCell"/>
</dbReference>
<dbReference type="InterPro" id="IPR014712">
    <property type="entry name" value="ANTH_dom_sf"/>
</dbReference>
<name>A0A7N0TWN8_KALFE</name>
<dbReference type="GO" id="GO:0005905">
    <property type="term" value="C:clathrin-coated pit"/>
    <property type="evidence" value="ECO:0007669"/>
    <property type="project" value="UniProtKB-SubCell"/>
</dbReference>
<dbReference type="InterPro" id="IPR013809">
    <property type="entry name" value="ENTH"/>
</dbReference>
<evidence type="ECO:0000256" key="2">
    <source>
        <dbReference type="ARBA" id="ARBA00004555"/>
    </source>
</evidence>
<feature type="region of interest" description="Disordered" evidence="9">
    <location>
        <begin position="334"/>
        <end position="386"/>
    </location>
</feature>
<reference evidence="11" key="1">
    <citation type="submission" date="2021-01" db="UniProtKB">
        <authorList>
            <consortium name="EnsemblPlants"/>
        </authorList>
    </citation>
    <scope>IDENTIFICATION</scope>
</reference>
<dbReference type="SUPFAM" id="SSF89009">
    <property type="entry name" value="GAT-like domain"/>
    <property type="match status" value="1"/>
</dbReference>
<dbReference type="GO" id="GO:0072583">
    <property type="term" value="P:clathrin-dependent endocytosis"/>
    <property type="evidence" value="ECO:0007669"/>
    <property type="project" value="InterPro"/>
</dbReference>
<dbReference type="GO" id="GO:0005546">
    <property type="term" value="F:phosphatidylinositol-4,5-bisphosphate binding"/>
    <property type="evidence" value="ECO:0007669"/>
    <property type="project" value="TreeGrafter"/>
</dbReference>
<accession>A0A7N0TWN8</accession>
<keyword evidence="7" id="KW-0168">Coated pit</keyword>
<dbReference type="SUPFAM" id="SSF48464">
    <property type="entry name" value="ENTH/VHS domain"/>
    <property type="match status" value="1"/>
</dbReference>
<feature type="domain" description="ENTH" evidence="10">
    <location>
        <begin position="24"/>
        <end position="160"/>
    </location>
</feature>
<comment type="subcellular location">
    <subcellularLocation>
        <location evidence="1">Cytoplasmic vesicle</location>
        <location evidence="1">Clathrin-coated vesicle</location>
    </subcellularLocation>
    <subcellularLocation>
        <location evidence="2">Golgi apparatus</location>
    </subcellularLocation>
    <subcellularLocation>
        <location evidence="3">Membrane</location>
        <location evidence="3">Clathrin-coated pit</location>
    </subcellularLocation>
</comment>
<dbReference type="EnsemblPlants" id="Kaladp0048s0048.1.v1.1">
    <property type="protein sequence ID" value="Kaladp0048s0048.1.v1.1.CDS.1"/>
    <property type="gene ID" value="Kaladp0048s0048.v1.1"/>
</dbReference>
<dbReference type="InterPro" id="IPR008942">
    <property type="entry name" value="ENTH_VHS"/>
</dbReference>
<dbReference type="PROSITE" id="PS50942">
    <property type="entry name" value="ENTH"/>
    <property type="match status" value="1"/>
</dbReference>
<evidence type="ECO:0000256" key="4">
    <source>
        <dbReference type="ARBA" id="ARBA00022583"/>
    </source>
</evidence>
<sequence>MPSKLKKAIGAVKDNTSIGLAKVGSSTSVSDLEVAVVKATRHVEYPAEEKHVREILSLTSYSRAYVSACVGIIARRLNKTRNWTVALKALMLIHRLLSEGDPSYEAEVFFTTRRGTRLLNLSDFRDNSQSNSWDFSAFVRTYALYLDEKLEFRMQGRRGKRSAFVVAEEEEEVRESRYSSPGRGGRDNNHRHDRQVAVRATPVREMKVEQLFSRAQHLQQLLERALACRPTGAAKVNRLVIVALYPIVKESFQVYYEMTEIMSIMIDQFMGMKVPDCVKVHENFVKISKQFEEVDGFYEWCKTEGIARSSEYPEVERISQKKLDVMYEFIREKSTGRREEEVEDHEEEEKELVEEESKQVEREVEVEEEDMNKMKALPPPEGFEEEAKEKVVKEEEVDESRSLAVVQQEADLLNLGADAPTTEQHADSLALALFDGLSRTNPVASSAPAWQAFATDENWEEALVQSASYLSNQPVSLAGGFDMLLLDGMYQQQAIKAATMGAGATGSGSSVAIGSAGKPAMLALPAPPTDGSGAQQPAYVDPFAASLAVPPPAYVQMSEMERKQKLLVEEQLMWQHYGSDQMQGHLAYHKVQAAHQNPYNTGNYQQRF</sequence>
<dbReference type="CDD" id="cd16987">
    <property type="entry name" value="ANTH_N_AP180_plant"/>
    <property type="match status" value="1"/>
</dbReference>
<dbReference type="GO" id="GO:0032050">
    <property type="term" value="F:clathrin heavy chain binding"/>
    <property type="evidence" value="ECO:0007669"/>
    <property type="project" value="TreeGrafter"/>
</dbReference>
<feature type="compositionally biased region" description="Acidic residues" evidence="9">
    <location>
        <begin position="341"/>
        <end position="354"/>
    </location>
</feature>
<dbReference type="Gene3D" id="1.25.40.90">
    <property type="match status" value="1"/>
</dbReference>
<evidence type="ECO:0000256" key="1">
    <source>
        <dbReference type="ARBA" id="ARBA00004132"/>
    </source>
</evidence>
<evidence type="ECO:0000259" key="10">
    <source>
        <dbReference type="PROSITE" id="PS50942"/>
    </source>
</evidence>
<evidence type="ECO:0000256" key="7">
    <source>
        <dbReference type="ARBA" id="ARBA00023176"/>
    </source>
</evidence>
<dbReference type="GO" id="GO:0005545">
    <property type="term" value="F:1-phosphatidylinositol binding"/>
    <property type="evidence" value="ECO:0007669"/>
    <property type="project" value="InterPro"/>
</dbReference>
<evidence type="ECO:0000313" key="12">
    <source>
        <dbReference type="Proteomes" id="UP000594263"/>
    </source>
</evidence>
<dbReference type="Gramene" id="Kaladp0048s0048.1.v1.1">
    <property type="protein sequence ID" value="Kaladp0048s0048.1.v1.1.CDS.1"/>
    <property type="gene ID" value="Kaladp0048s0048.v1.1"/>
</dbReference>
<proteinExistence type="predicted"/>